<comment type="caution">
    <text evidence="2">The sequence shown here is derived from an EMBL/GenBank/DDBJ whole genome shotgun (WGS) entry which is preliminary data.</text>
</comment>
<sequence>MLNVVAETISLLPAQHSPNFFQKSITATKNISCKTFSIALASAVSVITYFEPSYQAGASIADGLKEITAASGIGTNFLFNIQAYRELSQQFSKFFKLPLQLSAAIFFSIMCVAPNLFMNIVDEEGNYIDEPLMILQIVSALLNIGVNIVGSMELINSISSLFKNKTDLQKEKLIEKINLAFEKFQKHHQSEPNETLNSELQEQLIFLLTANKESTSRQKISYYSLNAGLGLFSIPQFSAYLLISYFGMRDLSEKKLGTHHSISLLLGSLAAIGNGIPGAGFSIKGVNSMSKKLMSLQTPSLLATLFALPALFSGFTTHKAMADSLKEVGYSGNLAEALKWIANLGAALIYNLPQMLTLANSLNAPAVNNQLHALKQKLKDQIKNLNASNVKNFKTELPNRLSSFFKDYIAEDVDLPNYPHSYAAINSI</sequence>
<dbReference type="STRING" id="1225476.A1D18_00815"/>
<feature type="transmembrane region" description="Helical" evidence="1">
    <location>
        <begin position="222"/>
        <end position="242"/>
    </location>
</feature>
<gene>
    <name evidence="2" type="ORF">A1D18_00815</name>
</gene>
<keyword evidence="1" id="KW-0812">Transmembrane</keyword>
<dbReference type="Proteomes" id="UP000183924">
    <property type="component" value="Unassembled WGS sequence"/>
</dbReference>
<keyword evidence="3" id="KW-1185">Reference proteome</keyword>
<keyword evidence="1" id="KW-0472">Membrane</keyword>
<feature type="transmembrane region" description="Helical" evidence="1">
    <location>
        <begin position="293"/>
        <end position="312"/>
    </location>
</feature>
<keyword evidence="1" id="KW-1133">Transmembrane helix</keyword>
<accession>A0A1J8NPL7</accession>
<dbReference type="OrthoDB" id="9957893at2"/>
<evidence type="ECO:0000313" key="2">
    <source>
        <dbReference type="EMBL" id="OIZ95950.1"/>
    </source>
</evidence>
<organism evidence="2 3">
    <name type="scientific">Candidatus Rickettsiella isopodorum</name>
    <dbReference type="NCBI Taxonomy" id="1225476"/>
    <lineage>
        <taxon>Bacteria</taxon>
        <taxon>Pseudomonadati</taxon>
        <taxon>Pseudomonadota</taxon>
        <taxon>Gammaproteobacteria</taxon>
        <taxon>Legionellales</taxon>
        <taxon>Coxiellaceae</taxon>
        <taxon>Rickettsiella</taxon>
    </lineage>
</organism>
<feature type="transmembrane region" description="Helical" evidence="1">
    <location>
        <begin position="262"/>
        <end position="281"/>
    </location>
</feature>
<evidence type="ECO:0000256" key="1">
    <source>
        <dbReference type="SAM" id="Phobius"/>
    </source>
</evidence>
<evidence type="ECO:0000313" key="3">
    <source>
        <dbReference type="Proteomes" id="UP000183924"/>
    </source>
</evidence>
<dbReference type="EMBL" id="LUKY01000028">
    <property type="protein sequence ID" value="OIZ95950.1"/>
    <property type="molecule type" value="Genomic_DNA"/>
</dbReference>
<dbReference type="AlphaFoldDB" id="A0A1J8NPL7"/>
<feature type="transmembrane region" description="Helical" evidence="1">
    <location>
        <begin position="133"/>
        <end position="155"/>
    </location>
</feature>
<reference evidence="2 3" key="1">
    <citation type="submission" date="2016-03" db="EMBL/GenBank/DDBJ databases">
        <title>Comparative genomics of Rickettsiella.</title>
        <authorList>
            <person name="Chandler C."/>
            <person name="Wang Y."/>
        </authorList>
    </citation>
    <scope>NUCLEOTIDE SEQUENCE [LARGE SCALE GENOMIC DNA]</scope>
    <source>
        <strain evidence="2 3">RCFS May 2013</strain>
    </source>
</reference>
<name>A0A1J8NPL7_9COXI</name>
<proteinExistence type="predicted"/>
<protein>
    <submittedName>
        <fullName evidence="2">Uncharacterized protein</fullName>
    </submittedName>
</protein>
<dbReference type="RefSeq" id="WP_071661929.1">
    <property type="nucleotide sequence ID" value="NZ_LUKY01000028.1"/>
</dbReference>
<feature type="transmembrane region" description="Helical" evidence="1">
    <location>
        <begin position="101"/>
        <end position="121"/>
    </location>
</feature>